<keyword evidence="3" id="KW-1185">Reference proteome</keyword>
<evidence type="ECO:0000313" key="3">
    <source>
        <dbReference type="Proteomes" id="UP000188219"/>
    </source>
</evidence>
<feature type="signal peptide" evidence="1">
    <location>
        <begin position="1"/>
        <end position="23"/>
    </location>
</feature>
<evidence type="ECO:0000313" key="2">
    <source>
        <dbReference type="EMBL" id="AQQ66930.1"/>
    </source>
</evidence>
<proteinExistence type="predicted"/>
<accession>A0A1Q2M2N1</accession>
<evidence type="ECO:0000256" key="1">
    <source>
        <dbReference type="SAM" id="SignalP"/>
    </source>
</evidence>
<reference evidence="2" key="1">
    <citation type="submission" date="2017-02" db="EMBL/GenBank/DDBJ databases">
        <title>Genome of Microbulbifer agarilyticus GP101.</title>
        <authorList>
            <person name="Jung J."/>
            <person name="Bae S.S."/>
            <person name="Baek K."/>
        </authorList>
    </citation>
    <scope>NUCLEOTIDE SEQUENCE [LARGE SCALE GENOMIC DNA]</scope>
    <source>
        <strain evidence="2">GP101</strain>
    </source>
</reference>
<dbReference type="RefSeq" id="WP_077401229.1">
    <property type="nucleotide sequence ID" value="NZ_CP019650.1"/>
</dbReference>
<protein>
    <recommendedName>
        <fullName evidence="4">Spore coat protein U domain-containing protein</fullName>
    </recommendedName>
</protein>
<name>A0A1Q2M2N1_9GAMM</name>
<dbReference type="EMBL" id="CP019650">
    <property type="protein sequence ID" value="AQQ66930.1"/>
    <property type="molecule type" value="Genomic_DNA"/>
</dbReference>
<keyword evidence="1" id="KW-0732">Signal</keyword>
<dbReference type="AlphaFoldDB" id="A0A1Q2M2N1"/>
<dbReference type="Proteomes" id="UP000188219">
    <property type="component" value="Chromosome"/>
</dbReference>
<sequence length="180" mass="18293">MKKFALRTLVAGASLLTASSVLAIGLGSDSEDITVQLTLPEIVDIRNLAGTMTLTVDTATDINNPTASGTTSFSVCGIGFSNYNVTLTSDNGTNADDYTLANSAGDQIDYTVSFNGTTVNATGRVDVDPAVGFVKDGGLGTCSTTNASLSASVATSELDDADGAASDTYTDTLTILVEPV</sequence>
<gene>
    <name evidence="2" type="ORF">Mag101_04220</name>
</gene>
<evidence type="ECO:0008006" key="4">
    <source>
        <dbReference type="Google" id="ProtNLM"/>
    </source>
</evidence>
<organism evidence="2 3">
    <name type="scientific">Microbulbifer agarilyticus</name>
    <dbReference type="NCBI Taxonomy" id="260552"/>
    <lineage>
        <taxon>Bacteria</taxon>
        <taxon>Pseudomonadati</taxon>
        <taxon>Pseudomonadota</taxon>
        <taxon>Gammaproteobacteria</taxon>
        <taxon>Cellvibrionales</taxon>
        <taxon>Microbulbiferaceae</taxon>
        <taxon>Microbulbifer</taxon>
    </lineage>
</organism>
<dbReference type="KEGG" id="maga:Mag101_04220"/>
<feature type="chain" id="PRO_5013156943" description="Spore coat protein U domain-containing protein" evidence="1">
    <location>
        <begin position="24"/>
        <end position="180"/>
    </location>
</feature>